<accession>A0A0C3EAR9</accession>
<dbReference type="InParanoid" id="A0A0C3EAR9"/>
<proteinExistence type="predicted"/>
<sequence>MDFLHLECGQYNIVVHTNTNDLQEKPHPADDRDLHYFQIPDSILAIRIWPGGMQRFGGYCLDFFDVVERIPVNTPDGYVISYYPHVTPKSTLVTWERAAGVYRVRPGMEKYSIEEGALLMLTRPGKEPYCFQIPRRPTEAVPGFAQPQSNLAL</sequence>
<feature type="non-terminal residue" evidence="1">
    <location>
        <position position="153"/>
    </location>
</feature>
<protein>
    <submittedName>
        <fullName evidence="1">Uncharacterized protein</fullName>
    </submittedName>
</protein>
<name>A0A0C3EAR9_9AGAM</name>
<dbReference type="OrthoDB" id="2628807at2759"/>
<organism evidence="1 2">
    <name type="scientific">Scleroderma citrinum Foug A</name>
    <dbReference type="NCBI Taxonomy" id="1036808"/>
    <lineage>
        <taxon>Eukaryota</taxon>
        <taxon>Fungi</taxon>
        <taxon>Dikarya</taxon>
        <taxon>Basidiomycota</taxon>
        <taxon>Agaricomycotina</taxon>
        <taxon>Agaricomycetes</taxon>
        <taxon>Agaricomycetidae</taxon>
        <taxon>Boletales</taxon>
        <taxon>Sclerodermatineae</taxon>
        <taxon>Sclerodermataceae</taxon>
        <taxon>Scleroderma</taxon>
    </lineage>
</organism>
<dbReference type="EMBL" id="KN822022">
    <property type="protein sequence ID" value="KIM65434.1"/>
    <property type="molecule type" value="Genomic_DNA"/>
</dbReference>
<reference evidence="2" key="2">
    <citation type="submission" date="2015-01" db="EMBL/GenBank/DDBJ databases">
        <title>Evolutionary Origins and Diversification of the Mycorrhizal Mutualists.</title>
        <authorList>
            <consortium name="DOE Joint Genome Institute"/>
            <consortium name="Mycorrhizal Genomics Consortium"/>
            <person name="Kohler A."/>
            <person name="Kuo A."/>
            <person name="Nagy L.G."/>
            <person name="Floudas D."/>
            <person name="Copeland A."/>
            <person name="Barry K.W."/>
            <person name="Cichocki N."/>
            <person name="Veneault-Fourrey C."/>
            <person name="LaButti K."/>
            <person name="Lindquist E.A."/>
            <person name="Lipzen A."/>
            <person name="Lundell T."/>
            <person name="Morin E."/>
            <person name="Murat C."/>
            <person name="Riley R."/>
            <person name="Ohm R."/>
            <person name="Sun H."/>
            <person name="Tunlid A."/>
            <person name="Henrissat B."/>
            <person name="Grigoriev I.V."/>
            <person name="Hibbett D.S."/>
            <person name="Martin F."/>
        </authorList>
    </citation>
    <scope>NUCLEOTIDE SEQUENCE [LARGE SCALE GENOMIC DNA]</scope>
    <source>
        <strain evidence="2">Foug A</strain>
    </source>
</reference>
<evidence type="ECO:0000313" key="1">
    <source>
        <dbReference type="EMBL" id="KIM65434.1"/>
    </source>
</evidence>
<dbReference type="AlphaFoldDB" id="A0A0C3EAR9"/>
<evidence type="ECO:0000313" key="2">
    <source>
        <dbReference type="Proteomes" id="UP000053989"/>
    </source>
</evidence>
<reference evidence="1 2" key="1">
    <citation type="submission" date="2014-04" db="EMBL/GenBank/DDBJ databases">
        <authorList>
            <consortium name="DOE Joint Genome Institute"/>
            <person name="Kuo A."/>
            <person name="Kohler A."/>
            <person name="Nagy L.G."/>
            <person name="Floudas D."/>
            <person name="Copeland A."/>
            <person name="Barry K.W."/>
            <person name="Cichocki N."/>
            <person name="Veneault-Fourrey C."/>
            <person name="LaButti K."/>
            <person name="Lindquist E.A."/>
            <person name="Lipzen A."/>
            <person name="Lundell T."/>
            <person name="Morin E."/>
            <person name="Murat C."/>
            <person name="Sun H."/>
            <person name="Tunlid A."/>
            <person name="Henrissat B."/>
            <person name="Grigoriev I.V."/>
            <person name="Hibbett D.S."/>
            <person name="Martin F."/>
            <person name="Nordberg H.P."/>
            <person name="Cantor M.N."/>
            <person name="Hua S.X."/>
        </authorList>
    </citation>
    <scope>NUCLEOTIDE SEQUENCE [LARGE SCALE GENOMIC DNA]</scope>
    <source>
        <strain evidence="1 2">Foug A</strain>
    </source>
</reference>
<dbReference type="HOGENOM" id="CLU_100649_1_0_1"/>
<gene>
    <name evidence="1" type="ORF">SCLCIDRAFT_1212173</name>
</gene>
<keyword evidence="2" id="KW-1185">Reference proteome</keyword>
<dbReference type="Proteomes" id="UP000053989">
    <property type="component" value="Unassembled WGS sequence"/>
</dbReference>